<accession>A0A2G5HJ19</accession>
<dbReference type="PANTHER" id="PTHR45527">
    <property type="entry name" value="NONRIBOSOMAL PEPTIDE SYNTHETASE"/>
    <property type="match status" value="1"/>
</dbReference>
<dbReference type="EMBL" id="CP134187">
    <property type="protein sequence ID" value="WPB02240.1"/>
    <property type="molecule type" value="Genomic_DNA"/>
</dbReference>
<dbReference type="Proteomes" id="UP001302367">
    <property type="component" value="Chromosome 4"/>
</dbReference>
<dbReference type="SUPFAM" id="SSF52777">
    <property type="entry name" value="CoA-dependent acyltransferases"/>
    <property type="match status" value="3"/>
</dbReference>
<evidence type="ECO:0000256" key="2">
    <source>
        <dbReference type="ARBA" id="ARBA00022553"/>
    </source>
</evidence>
<feature type="domain" description="Carrier" evidence="4">
    <location>
        <begin position="826"/>
        <end position="903"/>
    </location>
</feature>
<keyword evidence="2" id="KW-0597">Phosphoprotein</keyword>
<evidence type="ECO:0000313" key="5">
    <source>
        <dbReference type="EMBL" id="PIA92529.1"/>
    </source>
</evidence>
<gene>
    <name evidence="5" type="ORF">CB0940_04953</name>
    <name evidence="6" type="ORF">RHO25_006874</name>
</gene>
<evidence type="ECO:0000256" key="1">
    <source>
        <dbReference type="ARBA" id="ARBA00022450"/>
    </source>
</evidence>
<feature type="compositionally biased region" description="Polar residues" evidence="3">
    <location>
        <begin position="942"/>
        <end position="952"/>
    </location>
</feature>
<name>A0A2G5HJ19_CERBT</name>
<dbReference type="GO" id="GO:0031177">
    <property type="term" value="F:phosphopantetheine binding"/>
    <property type="evidence" value="ECO:0007669"/>
    <property type="project" value="TreeGrafter"/>
</dbReference>
<evidence type="ECO:0000259" key="4">
    <source>
        <dbReference type="PROSITE" id="PS50075"/>
    </source>
</evidence>
<dbReference type="Pfam" id="PF00501">
    <property type="entry name" value="AMP-binding"/>
    <property type="match status" value="1"/>
</dbReference>
<dbReference type="Pfam" id="PF00550">
    <property type="entry name" value="PP-binding"/>
    <property type="match status" value="1"/>
</dbReference>
<dbReference type="GO" id="GO:0043041">
    <property type="term" value="P:amino acid activation for nonribosomal peptide biosynthetic process"/>
    <property type="evidence" value="ECO:0007669"/>
    <property type="project" value="TreeGrafter"/>
</dbReference>
<dbReference type="InterPro" id="IPR045851">
    <property type="entry name" value="AMP-bd_C_sf"/>
</dbReference>
<dbReference type="Gene3D" id="1.10.1200.10">
    <property type="entry name" value="ACP-like"/>
    <property type="match status" value="1"/>
</dbReference>
<dbReference type="OrthoDB" id="416786at2759"/>
<evidence type="ECO:0000256" key="3">
    <source>
        <dbReference type="SAM" id="MobiDB-lite"/>
    </source>
</evidence>
<dbReference type="InterPro" id="IPR000873">
    <property type="entry name" value="AMP-dep_synth/lig_dom"/>
</dbReference>
<keyword evidence="8" id="KW-1185">Reference proteome</keyword>
<dbReference type="InterPro" id="IPR036736">
    <property type="entry name" value="ACP-like_sf"/>
</dbReference>
<reference evidence="6 8" key="2">
    <citation type="submission" date="2023-09" db="EMBL/GenBank/DDBJ databases">
        <title>Complete-Gapless Cercospora beticola genome.</title>
        <authorList>
            <person name="Wyatt N.A."/>
            <person name="Spanner R.E."/>
            <person name="Bolton M.D."/>
        </authorList>
    </citation>
    <scope>NUCLEOTIDE SEQUENCE [LARGE SCALE GENOMIC DNA]</scope>
    <source>
        <strain evidence="6">Cb09-40</strain>
    </source>
</reference>
<reference evidence="5 7" key="1">
    <citation type="submission" date="2015-10" db="EMBL/GenBank/DDBJ databases">
        <title>The cercosporin biosynthetic gene cluster was horizontally transferred to several fungal lineages and shown to be expanded in Cercospora beticola based on microsynteny with recipient genomes.</title>
        <authorList>
            <person name="De Jonge R."/>
            <person name="Ebert M.K."/>
            <person name="Suttle J.C."/>
            <person name="Jurick Ii W.M."/>
            <person name="Secor G.A."/>
            <person name="Thomma B.P."/>
            <person name="Van De Peer Y."/>
            <person name="Bolton M.D."/>
        </authorList>
    </citation>
    <scope>NUCLEOTIDE SEQUENCE [LARGE SCALE GENOMIC DNA]</scope>
    <source>
        <strain evidence="5 7">09-40</strain>
    </source>
</reference>
<dbReference type="Gene3D" id="3.40.50.12780">
    <property type="entry name" value="N-terminal domain of ligase-like"/>
    <property type="match status" value="1"/>
</dbReference>
<dbReference type="GO" id="GO:0005737">
    <property type="term" value="C:cytoplasm"/>
    <property type="evidence" value="ECO:0007669"/>
    <property type="project" value="TreeGrafter"/>
</dbReference>
<keyword evidence="1" id="KW-0596">Phosphopantetheine</keyword>
<proteinExistence type="predicted"/>
<dbReference type="Gene3D" id="3.30.559.10">
    <property type="entry name" value="Chloramphenicol acetyltransferase-like domain"/>
    <property type="match status" value="1"/>
</dbReference>
<dbReference type="InterPro" id="IPR009081">
    <property type="entry name" value="PP-bd_ACP"/>
</dbReference>
<feature type="region of interest" description="Disordered" evidence="3">
    <location>
        <begin position="931"/>
        <end position="957"/>
    </location>
</feature>
<dbReference type="Gene3D" id="3.30.300.30">
    <property type="match status" value="1"/>
</dbReference>
<dbReference type="GO" id="GO:0016874">
    <property type="term" value="F:ligase activity"/>
    <property type="evidence" value="ECO:0007669"/>
    <property type="project" value="UniProtKB-KW"/>
</dbReference>
<dbReference type="InterPro" id="IPR023213">
    <property type="entry name" value="CAT-like_dom_sf"/>
</dbReference>
<protein>
    <submittedName>
        <fullName evidence="5">Nonribosomal peptide synthetase 12</fullName>
    </submittedName>
</protein>
<dbReference type="SUPFAM" id="SSF47336">
    <property type="entry name" value="ACP-like"/>
    <property type="match status" value="1"/>
</dbReference>
<sequence length="1393" mass="151207">MVTLAREGAIGISEATTTAGGSSMPLMMDSTELTMNHHSTNTANTSASAIGREDTAAIFCHEQFADLDAEQFPRLPSATYTPRPSKSFESTIEGLGWDSSAFKPTIFVRLAWALLQAKYTNNQDVLFGAATGINGTAYPNRVRLDYNETVEQALQALQSQSESLAAAVSTTDSKDLSSRQAALDCECDYQTMLVLTSSSTPSVEIAPQMRERRRQSLIDLYALTLECTVSITGLWIRFVFDPAVLSSRQIERMSAQLRHVLSQILMQPQSKVGEIGIACEDDLRDIEEWNSSSLSSEGTSKTVVELLKKATDREALAVDAWDGKFTYAQLDDFSTRLAFHLAEMGVGKGAIVPVCLEKSKWMSVAILGVIKSGAATLCLNANHPAGYLCKIMSGRSQISALVCSDSTRDLTSQIADGRSVVVLGDNFFATLHIEPVEPLPAIEPEDMLCVLPTTGNSLAVLTHANFAVGIINQSKICSITSKSRLYDLHSYNSSLAYLNNLLAFTNGSCLCVPSDPQRKQSLADSLAEYQASILITTAASAQHIDFTTAVDLETVVVSGEFTPKLELPPHVKLISVYGAPECSIMAMCATEDQMLDREGSLGRGMGSKTWIVSTSNSGTLCGVGEVGELWLEGPLVGAGYLKDAGKSRESFMDNVAFSIKDGGSAPSGRIFKTGDLVRYMSDGSIVFVGHREAHVKKVRGKRIDLTEIEGHMKELLGEQVMDVVAEVIAAQGQPEPVLAAFIVPAGDSVLDSSQLRQSVAQLAEELATVLKQQLPSNMVPIVFLALRSVPMDKNGRVDRKKLRETAERKSQDPENRTAVHAIRPAQAMTVLEVQLQQLWAQVLGIKDRSSITANSDWITLGGDETSASKLVAAAQNWGLAVSVADVLARTRLADLAECVKHFHRASVVAPEGMDQPSWSDMRRGTFQSSFASDKSGFGGSNGVRNNSAVTKNSMDRRRSSILVNGKEETPPAPMVLLPLTSMQKRLLQGSIGGHHAPAGAEYYALDLPSRLEPSKVIEGCRKLVEHFDVLRTVFVQVENSVFQTVLPAVDVPIEVHQMDNGLDEASDAFIRKDANIPLTLGRSLLRMYVLHKSGEYMRIILRSNQAYTDGQSIATLGLALADVLSGKELRAGPTFHDFIQHVKNESNKSRSYWRNLLLGASMTFVPKAPSSSVASKDIKTLSATSIMQLPSIASSTPSTVFTAACAVLLGRLTSNAKEVLFGRHIVMRNSSTSSHQQSSLTVVPCTNLVPVRVRLEPKTSILKQIAEQFVAGMEYENVAFEDVGNDRCLTLLGDEGQEIGVDFGMVSEFHSAQERFIGGRDGVKWLGKRENEVLRSNAVIVEGCELGNGRVKVEIRAKTNVQSQERLAEMMGLMEEAVRELGKEGRGKRGFED</sequence>
<evidence type="ECO:0000313" key="6">
    <source>
        <dbReference type="EMBL" id="WPB02240.1"/>
    </source>
</evidence>
<dbReference type="PROSITE" id="PS50075">
    <property type="entry name" value="CARRIER"/>
    <property type="match status" value="1"/>
</dbReference>
<dbReference type="Pfam" id="PF00668">
    <property type="entry name" value="Condensation"/>
    <property type="match status" value="1"/>
</dbReference>
<feature type="region of interest" description="Disordered" evidence="3">
    <location>
        <begin position="795"/>
        <end position="816"/>
    </location>
</feature>
<dbReference type="InterPro" id="IPR042099">
    <property type="entry name" value="ANL_N_sf"/>
</dbReference>
<dbReference type="PANTHER" id="PTHR45527:SF12">
    <property type="entry name" value="NONRIBOSOMAL PEPTIDE SYNTHETASE IVOA"/>
    <property type="match status" value="1"/>
</dbReference>
<organism evidence="5 7">
    <name type="scientific">Cercospora beticola</name>
    <name type="common">Sugarbeet leaf spot fungus</name>
    <dbReference type="NCBI Taxonomy" id="122368"/>
    <lineage>
        <taxon>Eukaryota</taxon>
        <taxon>Fungi</taxon>
        <taxon>Dikarya</taxon>
        <taxon>Ascomycota</taxon>
        <taxon>Pezizomycotina</taxon>
        <taxon>Dothideomycetes</taxon>
        <taxon>Dothideomycetidae</taxon>
        <taxon>Mycosphaerellales</taxon>
        <taxon>Mycosphaerellaceae</taxon>
        <taxon>Cercospora</taxon>
    </lineage>
</organism>
<dbReference type="GO" id="GO:0044550">
    <property type="term" value="P:secondary metabolite biosynthetic process"/>
    <property type="evidence" value="ECO:0007669"/>
    <property type="project" value="TreeGrafter"/>
</dbReference>
<evidence type="ECO:0000313" key="7">
    <source>
        <dbReference type="Proteomes" id="UP000230605"/>
    </source>
</evidence>
<dbReference type="SUPFAM" id="SSF56801">
    <property type="entry name" value="Acetyl-CoA synthetase-like"/>
    <property type="match status" value="1"/>
</dbReference>
<dbReference type="Proteomes" id="UP000230605">
    <property type="component" value="Chromosome 4"/>
</dbReference>
<dbReference type="EMBL" id="LKMD01000105">
    <property type="protein sequence ID" value="PIA92529.1"/>
    <property type="molecule type" value="Genomic_DNA"/>
</dbReference>
<dbReference type="InterPro" id="IPR001242">
    <property type="entry name" value="Condensation_dom"/>
</dbReference>
<dbReference type="Gene3D" id="3.30.559.30">
    <property type="entry name" value="Nonribosomal peptide synthetase, condensation domain"/>
    <property type="match status" value="2"/>
</dbReference>
<evidence type="ECO:0000313" key="8">
    <source>
        <dbReference type="Proteomes" id="UP001302367"/>
    </source>
</evidence>